<dbReference type="KEGG" id="mfu:LILAB_00230"/>
<dbReference type="InterPro" id="IPR011989">
    <property type="entry name" value="ARM-like"/>
</dbReference>
<dbReference type="Proteomes" id="UP000000488">
    <property type="component" value="Chromosome"/>
</dbReference>
<dbReference type="STRING" id="483219.LILAB_00230"/>
<dbReference type="GO" id="GO:0016491">
    <property type="term" value="F:oxidoreductase activity"/>
    <property type="evidence" value="ECO:0007669"/>
    <property type="project" value="TreeGrafter"/>
</dbReference>
<protein>
    <recommendedName>
        <fullName evidence="3">HEAT repeat-containing PBS lyase</fullName>
    </recommendedName>
</protein>
<dbReference type="InterPro" id="IPR016024">
    <property type="entry name" value="ARM-type_fold"/>
</dbReference>
<dbReference type="EMBL" id="CP002830">
    <property type="protein sequence ID" value="AEI61982.1"/>
    <property type="molecule type" value="Genomic_DNA"/>
</dbReference>
<dbReference type="HOGENOM" id="CLU_1260313_0_0_7"/>
<evidence type="ECO:0008006" key="3">
    <source>
        <dbReference type="Google" id="ProtNLM"/>
    </source>
</evidence>
<gene>
    <name evidence="1" type="ordered locus">LILAB_00230</name>
</gene>
<evidence type="ECO:0000313" key="2">
    <source>
        <dbReference type="Proteomes" id="UP000000488"/>
    </source>
</evidence>
<sequence length="219" mass="23486">MGQLEAQSTEALIQIALEGDEDDARAWDAIRALHLRGTREVLDAAIQLLGAPSAKARGRGADILGQLGGGEPAFPAECGEALVNLLHREQAPAVLLSVGVALGHLQAPRALSALVKLASHPSAEARYGAAHGLAVLNAPEAVEALIRLSADEDRDVRDWATFGLGSMMEDVDTPRCGMRSRRGLAKRTPRFSERPWWGSRTARTRALSSPCARRFGARW</sequence>
<proteinExistence type="predicted"/>
<dbReference type="eggNOG" id="COG1413">
    <property type="taxonomic scope" value="Bacteria"/>
</dbReference>
<accession>F8C8D6</accession>
<dbReference type="Pfam" id="PF13646">
    <property type="entry name" value="HEAT_2"/>
    <property type="match status" value="1"/>
</dbReference>
<dbReference type="PANTHER" id="PTHR12697">
    <property type="entry name" value="PBS LYASE HEAT-LIKE PROTEIN"/>
    <property type="match status" value="1"/>
</dbReference>
<dbReference type="AlphaFoldDB" id="F8C8D6"/>
<name>F8C8D6_MYXFH</name>
<dbReference type="PANTHER" id="PTHR12697:SF5">
    <property type="entry name" value="DEOXYHYPUSINE HYDROXYLASE"/>
    <property type="match status" value="1"/>
</dbReference>
<dbReference type="SUPFAM" id="SSF48371">
    <property type="entry name" value="ARM repeat"/>
    <property type="match status" value="1"/>
</dbReference>
<organism evidence="1 2">
    <name type="scientific">Myxococcus fulvus (strain ATCC BAA-855 / HW-1)</name>
    <dbReference type="NCBI Taxonomy" id="483219"/>
    <lineage>
        <taxon>Bacteria</taxon>
        <taxon>Pseudomonadati</taxon>
        <taxon>Myxococcota</taxon>
        <taxon>Myxococcia</taxon>
        <taxon>Myxococcales</taxon>
        <taxon>Cystobacterineae</taxon>
        <taxon>Myxococcaceae</taxon>
        <taxon>Myxococcus</taxon>
    </lineage>
</organism>
<dbReference type="Gene3D" id="1.25.10.10">
    <property type="entry name" value="Leucine-rich Repeat Variant"/>
    <property type="match status" value="1"/>
</dbReference>
<reference evidence="1 2" key="1">
    <citation type="journal article" date="2011" name="J. Bacteriol.">
        <title>Genome sequence of the halotolerant marine bacterium Myxococcus fulvus HW-1.</title>
        <authorList>
            <person name="Li Z.F."/>
            <person name="Li X."/>
            <person name="Liu H."/>
            <person name="Liu X."/>
            <person name="Han K."/>
            <person name="Wu Z.H."/>
            <person name="Hu W."/>
            <person name="Li F.F."/>
            <person name="Li Y.Z."/>
        </authorList>
    </citation>
    <scope>NUCLEOTIDE SEQUENCE [LARGE SCALE GENOMIC DNA]</scope>
    <source>
        <strain evidence="2">ATCC BAA-855 / HW-1</strain>
    </source>
</reference>
<evidence type="ECO:0000313" key="1">
    <source>
        <dbReference type="EMBL" id="AEI61982.1"/>
    </source>
</evidence>